<name>A0A0D6DZK3_9LACT</name>
<dbReference type="RefSeq" id="WP_050703043.1">
    <property type="nucleotide sequence ID" value="NZ_LN774769.1"/>
</dbReference>
<sequence>MSTPTATMPAPKENGLEIVYRTLGMQTEQAEALKKVIQEVINTKQEVIEAKQEMIEISQKTNERFNYIENTITLRDSECTELQRAVMLKAAELVKEFLDGQSVSQNYYSSKKGQFIRLVYKRIKSRFNVHKYTLVTHVEFGKAMEFVNGIKLNDFSEVETRETIKQIEIKQLEEKND</sequence>
<dbReference type="EMBL" id="LN774769">
    <property type="protein sequence ID" value="CEN29173.1"/>
    <property type="molecule type" value="Genomic_DNA"/>
</dbReference>
<dbReference type="Pfam" id="PF10552">
    <property type="entry name" value="ORF6C"/>
    <property type="match status" value="1"/>
</dbReference>
<dbReference type="HOGENOM" id="CLU_127711_0_0_9"/>
<dbReference type="Proteomes" id="UP000033166">
    <property type="component" value="Chromosome I"/>
</dbReference>
<proteinExistence type="predicted"/>
<dbReference type="AlphaFoldDB" id="A0A0D6DZK3"/>
<evidence type="ECO:0000259" key="1">
    <source>
        <dbReference type="Pfam" id="PF10552"/>
    </source>
</evidence>
<evidence type="ECO:0000313" key="2">
    <source>
        <dbReference type="EMBL" id="CEN29173.1"/>
    </source>
</evidence>
<reference evidence="3" key="1">
    <citation type="submission" date="2015-01" db="EMBL/GenBank/DDBJ databases">
        <authorList>
            <person name="Andreevskaya M."/>
        </authorList>
    </citation>
    <scope>NUCLEOTIDE SEQUENCE [LARGE SCALE GENOMIC DNA]</scope>
    <source>
        <strain evidence="3">MKFS47</strain>
    </source>
</reference>
<dbReference type="KEGG" id="lpk:LACPI_1973"/>
<evidence type="ECO:0000313" key="3">
    <source>
        <dbReference type="Proteomes" id="UP000033166"/>
    </source>
</evidence>
<accession>A0A0D6DZK3</accession>
<protein>
    <recommendedName>
        <fullName evidence="1">ORF6C domain-containing protein</fullName>
    </recommendedName>
</protein>
<dbReference type="InterPro" id="IPR018878">
    <property type="entry name" value="ORF6C_dom"/>
</dbReference>
<gene>
    <name evidence="2" type="ORF">LACPI_1973</name>
</gene>
<feature type="domain" description="ORF6C" evidence="1">
    <location>
        <begin position="50"/>
        <end position="153"/>
    </location>
</feature>
<organism evidence="2 3">
    <name type="scientific">Pseudolactococcus piscium MKFS47</name>
    <dbReference type="NCBI Taxonomy" id="297352"/>
    <lineage>
        <taxon>Bacteria</taxon>
        <taxon>Bacillati</taxon>
        <taxon>Bacillota</taxon>
        <taxon>Bacilli</taxon>
        <taxon>Lactobacillales</taxon>
        <taxon>Streptococcaceae</taxon>
        <taxon>Pseudolactococcus</taxon>
    </lineage>
</organism>